<sequence length="543" mass="59507">MKKEQNTLWGKGLLVASLVLTSASCIPTHEKLTHPANPIDVQPFQEITVEFVHQWDQLNHPFSGAAVIDVDQDGTMELFVGGGGGQEDALFTYRHGRLVNIIQGSGLSSTIATYGATSIDMDHDGDTDLLIARDDGISLYLNDHGIFTQQRIPLHLEPDAVPLTIAVSDINHDGHGDLYVSVFVSKKAFHSATFNDPTHAKHNIMLLNNGDLTFTDITEASGTASKQNTFLSVFVDLDGDGWQDLVVAQNTGEVEIFKNERNTTFTPIATNSGYGFWMGLAVGDVDKDGDQDLFFTNVGTSISHYFLKGDIKDVQRLESQWLLLRNDGNLVFTDVTEAYGLRDYGFAWGTVFEDINLDGHLDILTAQNYIKWPVHKVWKLPGKSFLQVPSSPTNSFVHVDDLGLTNPFFGQAPVIADLNGDTKPDVIWLNMNGPVRAFLNRSTANGIGIALPDSVQSLGTQVTVETTSGRSYTKQIVTSVGLLSDQSPTLFFGLGEEREVAKVHIQDPDGTVSIIEHPSINQSLIVQERVGNQNTLQVERKGQ</sequence>
<dbReference type="Pfam" id="PF13517">
    <property type="entry name" value="FG-GAP_3"/>
    <property type="match status" value="2"/>
</dbReference>
<evidence type="ECO:0000313" key="3">
    <source>
        <dbReference type="EMBL" id="WNM58025.1"/>
    </source>
</evidence>
<dbReference type="RefSeq" id="WP_312643241.1">
    <property type="nucleotide sequence ID" value="NZ_CP116967.1"/>
</dbReference>
<dbReference type="SUPFAM" id="SSF69318">
    <property type="entry name" value="Integrin alpha N-terminal domain"/>
    <property type="match status" value="1"/>
</dbReference>
<dbReference type="InterPro" id="IPR028994">
    <property type="entry name" value="Integrin_alpha_N"/>
</dbReference>
<dbReference type="Pfam" id="PF07593">
    <property type="entry name" value="UnbV_ASPIC"/>
    <property type="match status" value="1"/>
</dbReference>
<dbReference type="InterPro" id="IPR011519">
    <property type="entry name" value="UnbV_ASPIC"/>
</dbReference>
<feature type="domain" description="ASPIC/UnbV" evidence="2">
    <location>
        <begin position="458"/>
        <end position="524"/>
    </location>
</feature>
<dbReference type="EMBL" id="CP116967">
    <property type="protein sequence ID" value="WNM58025.1"/>
    <property type="molecule type" value="Genomic_DNA"/>
</dbReference>
<dbReference type="Gene3D" id="2.130.10.130">
    <property type="entry name" value="Integrin alpha, N-terminal"/>
    <property type="match status" value="2"/>
</dbReference>
<gene>
    <name evidence="3" type="ORF">PP769_18965</name>
</gene>
<dbReference type="InterPro" id="IPR013517">
    <property type="entry name" value="FG-GAP"/>
</dbReference>
<organism evidence="3 4">
    <name type="scientific">Candidatus Nitrospira allomarina</name>
    <dbReference type="NCBI Taxonomy" id="3020900"/>
    <lineage>
        <taxon>Bacteria</taxon>
        <taxon>Pseudomonadati</taxon>
        <taxon>Nitrospirota</taxon>
        <taxon>Nitrospiria</taxon>
        <taxon>Nitrospirales</taxon>
        <taxon>Nitrospiraceae</taxon>
        <taxon>Nitrospira</taxon>
    </lineage>
</organism>
<dbReference type="PANTHER" id="PTHR16026:SF0">
    <property type="entry name" value="CARTILAGE ACIDIC PROTEIN 1"/>
    <property type="match status" value="1"/>
</dbReference>
<dbReference type="PANTHER" id="PTHR16026">
    <property type="entry name" value="CARTILAGE ACIDIC PROTEIN 1"/>
    <property type="match status" value="1"/>
</dbReference>
<keyword evidence="4" id="KW-1185">Reference proteome</keyword>
<dbReference type="PROSITE" id="PS51257">
    <property type="entry name" value="PROKAR_LIPOPROTEIN"/>
    <property type="match status" value="1"/>
</dbReference>
<protein>
    <submittedName>
        <fullName evidence="3">CRTAC1 family protein</fullName>
    </submittedName>
</protein>
<dbReference type="KEGG" id="nall:PP769_18965"/>
<keyword evidence="1" id="KW-0732">Signal</keyword>
<dbReference type="AlphaFoldDB" id="A0AA96GDL5"/>
<reference evidence="3 4" key="1">
    <citation type="submission" date="2023-01" db="EMBL/GenBank/DDBJ databases">
        <title>Cultivation and genomic characterization of new, ubiquitous marine nitrite-oxidizing bacteria from the Nitrospirales.</title>
        <authorList>
            <person name="Mueller A.J."/>
            <person name="Daebeler A."/>
            <person name="Herbold C.W."/>
            <person name="Kirkegaard R.H."/>
            <person name="Daims H."/>
        </authorList>
    </citation>
    <scope>NUCLEOTIDE SEQUENCE [LARGE SCALE GENOMIC DNA]</scope>
    <source>
        <strain evidence="3 4">VA</strain>
    </source>
</reference>
<proteinExistence type="predicted"/>
<evidence type="ECO:0000313" key="4">
    <source>
        <dbReference type="Proteomes" id="UP001302719"/>
    </source>
</evidence>
<dbReference type="Proteomes" id="UP001302719">
    <property type="component" value="Chromosome"/>
</dbReference>
<evidence type="ECO:0000259" key="2">
    <source>
        <dbReference type="Pfam" id="PF07593"/>
    </source>
</evidence>
<name>A0AA96GDL5_9BACT</name>
<evidence type="ECO:0000256" key="1">
    <source>
        <dbReference type="ARBA" id="ARBA00022729"/>
    </source>
</evidence>
<accession>A0AA96GDL5</accession>
<dbReference type="InterPro" id="IPR027039">
    <property type="entry name" value="Crtac1"/>
</dbReference>